<sequence length="200" mass="21559">MSTTNLYGDLRRRASVVVGAAVTVGLLASVAPAPVVSPANAEIGTTTTSTSGLAAGAVTATSLTPVIATSTTSTTSRLATTSRSITRVAVVAPYAFGTTSYNKWWARYYMVTKYGWKTTSQYTCLVNLWQRESNWRHTSHNAYSGAHGIPQALPGSKMAVAGADWRTNPKTQIRWGLSYIKGRYGTPCGAWNAFQYKGWY</sequence>
<proteinExistence type="predicted"/>
<dbReference type="RefSeq" id="WP_386764611.1">
    <property type="nucleotide sequence ID" value="NZ_JBHSTI010000008.1"/>
</dbReference>
<name>A0ABW1SZA0_9ACTN</name>
<dbReference type="Proteomes" id="UP001596138">
    <property type="component" value="Unassembled WGS sequence"/>
</dbReference>
<evidence type="ECO:0008006" key="3">
    <source>
        <dbReference type="Google" id="ProtNLM"/>
    </source>
</evidence>
<keyword evidence="2" id="KW-1185">Reference proteome</keyword>
<evidence type="ECO:0000313" key="1">
    <source>
        <dbReference type="EMBL" id="MFC6237372.1"/>
    </source>
</evidence>
<accession>A0ABW1SZA0</accession>
<dbReference type="EMBL" id="JBHSTI010000008">
    <property type="protein sequence ID" value="MFC6237372.1"/>
    <property type="molecule type" value="Genomic_DNA"/>
</dbReference>
<gene>
    <name evidence="1" type="ORF">ACFQGU_05755</name>
</gene>
<comment type="caution">
    <text evidence="1">The sequence shown here is derived from an EMBL/GenBank/DDBJ whole genome shotgun (WGS) entry which is preliminary data.</text>
</comment>
<organism evidence="1 2">
    <name type="scientific">Longivirga aurantiaca</name>
    <dbReference type="NCBI Taxonomy" id="1837743"/>
    <lineage>
        <taxon>Bacteria</taxon>
        <taxon>Bacillati</taxon>
        <taxon>Actinomycetota</taxon>
        <taxon>Actinomycetes</taxon>
        <taxon>Sporichthyales</taxon>
        <taxon>Sporichthyaceae</taxon>
        <taxon>Longivirga</taxon>
    </lineage>
</organism>
<dbReference type="SUPFAM" id="SSF53955">
    <property type="entry name" value="Lysozyme-like"/>
    <property type="match status" value="1"/>
</dbReference>
<dbReference type="InterPro" id="IPR023346">
    <property type="entry name" value="Lysozyme-like_dom_sf"/>
</dbReference>
<evidence type="ECO:0000313" key="2">
    <source>
        <dbReference type="Proteomes" id="UP001596138"/>
    </source>
</evidence>
<reference evidence="2" key="1">
    <citation type="journal article" date="2019" name="Int. J. Syst. Evol. Microbiol.">
        <title>The Global Catalogue of Microorganisms (GCM) 10K type strain sequencing project: providing services to taxonomists for standard genome sequencing and annotation.</title>
        <authorList>
            <consortium name="The Broad Institute Genomics Platform"/>
            <consortium name="The Broad Institute Genome Sequencing Center for Infectious Disease"/>
            <person name="Wu L."/>
            <person name="Ma J."/>
        </authorList>
    </citation>
    <scope>NUCLEOTIDE SEQUENCE [LARGE SCALE GENOMIC DNA]</scope>
    <source>
        <strain evidence="2">CGMCC 4.7317</strain>
    </source>
</reference>
<protein>
    <recommendedName>
        <fullName evidence="3">Transglycosylase SLT domain-containing protein</fullName>
    </recommendedName>
</protein>